<evidence type="ECO:0000256" key="7">
    <source>
        <dbReference type="ARBA" id="ARBA00023136"/>
    </source>
</evidence>
<protein>
    <recommendedName>
        <fullName evidence="9">Pycsar effector protein domain-containing protein</fullName>
    </recommendedName>
</protein>
<organism evidence="10 11">
    <name type="scientific">Streptosporangium longisporum</name>
    <dbReference type="NCBI Taxonomy" id="46187"/>
    <lineage>
        <taxon>Bacteria</taxon>
        <taxon>Bacillati</taxon>
        <taxon>Actinomycetota</taxon>
        <taxon>Actinomycetes</taxon>
        <taxon>Streptosporangiales</taxon>
        <taxon>Streptosporangiaceae</taxon>
        <taxon>Streptosporangium</taxon>
    </lineage>
</organism>
<feature type="transmembrane region" description="Helical" evidence="8">
    <location>
        <begin position="70"/>
        <end position="90"/>
    </location>
</feature>
<reference evidence="10 11" key="1">
    <citation type="journal article" date="2019" name="Int. J. Syst. Evol. Microbiol.">
        <title>The Global Catalogue of Microorganisms (GCM) 10K type strain sequencing project: providing services to taxonomists for standard genome sequencing and annotation.</title>
        <authorList>
            <consortium name="The Broad Institute Genomics Platform"/>
            <consortium name="The Broad Institute Genome Sequencing Center for Infectious Disease"/>
            <person name="Wu L."/>
            <person name="Ma J."/>
        </authorList>
    </citation>
    <scope>NUCLEOTIDE SEQUENCE [LARGE SCALE GENOMIC DNA]</scope>
    <source>
        <strain evidence="10 11">JCM 3106</strain>
    </source>
</reference>
<dbReference type="Pfam" id="PF18967">
    <property type="entry name" value="PycTM"/>
    <property type="match status" value="1"/>
</dbReference>
<evidence type="ECO:0000313" key="11">
    <source>
        <dbReference type="Proteomes" id="UP001499930"/>
    </source>
</evidence>
<keyword evidence="4" id="KW-0547">Nucleotide-binding</keyword>
<sequence length="205" mass="22488">MNRSSTSFVMHNRTIQGSITQGAQVFRWMTRTNVSVPPPRDRDAQARARGARLFTEAREELNRADTKAQVLLGVAGLGIGAIAGGLLAGNWSPMKLHVGLQWLWWVGAVCALAALVCLAGAVYPRITKRALGFTYFGDVNRYGSAVKIANALRKHDDEDLTALAEQIRTISVIVTRKYRLIRWGFWLLLISIGSTVGSAVIQLVL</sequence>
<evidence type="ECO:0000256" key="1">
    <source>
        <dbReference type="ARBA" id="ARBA00004236"/>
    </source>
</evidence>
<keyword evidence="6" id="KW-0051">Antiviral defense</keyword>
<comment type="caution">
    <text evidence="10">The sequence shown here is derived from an EMBL/GenBank/DDBJ whole genome shotgun (WGS) entry which is preliminary data.</text>
</comment>
<dbReference type="RefSeq" id="WP_344894420.1">
    <property type="nucleotide sequence ID" value="NZ_BAAAWD010000007.1"/>
</dbReference>
<name>A0ABN3XXK8_9ACTN</name>
<evidence type="ECO:0000256" key="6">
    <source>
        <dbReference type="ARBA" id="ARBA00023118"/>
    </source>
</evidence>
<evidence type="ECO:0000256" key="2">
    <source>
        <dbReference type="ARBA" id="ARBA00022475"/>
    </source>
</evidence>
<dbReference type="Proteomes" id="UP001499930">
    <property type="component" value="Unassembled WGS sequence"/>
</dbReference>
<keyword evidence="3 8" id="KW-0812">Transmembrane</keyword>
<keyword evidence="5 8" id="KW-1133">Transmembrane helix</keyword>
<evidence type="ECO:0000256" key="5">
    <source>
        <dbReference type="ARBA" id="ARBA00022989"/>
    </source>
</evidence>
<comment type="subcellular location">
    <subcellularLocation>
        <location evidence="1">Cell membrane</location>
    </subcellularLocation>
</comment>
<feature type="domain" description="Pycsar effector protein" evidence="9">
    <location>
        <begin position="52"/>
        <end position="200"/>
    </location>
</feature>
<evidence type="ECO:0000313" key="10">
    <source>
        <dbReference type="EMBL" id="GAA3005980.1"/>
    </source>
</evidence>
<gene>
    <name evidence="10" type="ORF">GCM10017559_29730</name>
</gene>
<dbReference type="InterPro" id="IPR043760">
    <property type="entry name" value="PycTM_dom"/>
</dbReference>
<evidence type="ECO:0000259" key="9">
    <source>
        <dbReference type="Pfam" id="PF18967"/>
    </source>
</evidence>
<feature type="transmembrane region" description="Helical" evidence="8">
    <location>
        <begin position="102"/>
        <end position="123"/>
    </location>
</feature>
<keyword evidence="7 8" id="KW-0472">Membrane</keyword>
<proteinExistence type="predicted"/>
<keyword evidence="11" id="KW-1185">Reference proteome</keyword>
<dbReference type="EMBL" id="BAAAWD010000007">
    <property type="protein sequence ID" value="GAA3005980.1"/>
    <property type="molecule type" value="Genomic_DNA"/>
</dbReference>
<evidence type="ECO:0000256" key="4">
    <source>
        <dbReference type="ARBA" id="ARBA00022741"/>
    </source>
</evidence>
<evidence type="ECO:0000256" key="8">
    <source>
        <dbReference type="SAM" id="Phobius"/>
    </source>
</evidence>
<feature type="transmembrane region" description="Helical" evidence="8">
    <location>
        <begin position="183"/>
        <end position="204"/>
    </location>
</feature>
<accession>A0ABN3XXK8</accession>
<keyword evidence="2" id="KW-1003">Cell membrane</keyword>
<evidence type="ECO:0000256" key="3">
    <source>
        <dbReference type="ARBA" id="ARBA00022692"/>
    </source>
</evidence>